<evidence type="ECO:0008006" key="4">
    <source>
        <dbReference type="Google" id="ProtNLM"/>
    </source>
</evidence>
<dbReference type="EMBL" id="CP071868">
    <property type="protein sequence ID" value="QTE27942.1"/>
    <property type="molecule type" value="Genomic_DNA"/>
</dbReference>
<evidence type="ECO:0000313" key="3">
    <source>
        <dbReference type="Proteomes" id="UP000663937"/>
    </source>
</evidence>
<organism evidence="2 3">
    <name type="scientific">Pengzhenrongella sicca</name>
    <dbReference type="NCBI Taxonomy" id="2819238"/>
    <lineage>
        <taxon>Bacteria</taxon>
        <taxon>Bacillati</taxon>
        <taxon>Actinomycetota</taxon>
        <taxon>Actinomycetes</taxon>
        <taxon>Micrococcales</taxon>
        <taxon>Pengzhenrongella</taxon>
    </lineage>
</organism>
<accession>A0A8A4Z7W3</accession>
<keyword evidence="1" id="KW-1133">Transmembrane helix</keyword>
<proteinExistence type="predicted"/>
<protein>
    <recommendedName>
        <fullName evidence="4">Integral membrane protein</fullName>
    </recommendedName>
</protein>
<name>A0A8A4Z7W3_9MICO</name>
<keyword evidence="1" id="KW-0812">Transmembrane</keyword>
<dbReference type="KEGG" id="psic:J4E96_11035"/>
<keyword evidence="3" id="KW-1185">Reference proteome</keyword>
<sequence length="81" mass="9109">MWFLAANWPLAAVGWTQTEPTENDGTGPWLLIGGPVVALFALVWWLVNRDLRRRVALAPWQYWLVSALATLLPTLVLVLVL</sequence>
<feature type="transmembrane region" description="Helical" evidence="1">
    <location>
        <begin position="28"/>
        <end position="48"/>
    </location>
</feature>
<evidence type="ECO:0000313" key="2">
    <source>
        <dbReference type="EMBL" id="QTE27942.1"/>
    </source>
</evidence>
<reference evidence="2" key="1">
    <citation type="submission" date="2021-03" db="EMBL/GenBank/DDBJ databases">
        <title>Pengzhenrongella sicca gen. nov., sp. nov., a new member of suborder Micrococcineae isolated from High-Arctic tundra soil.</title>
        <authorList>
            <person name="Peng F."/>
        </authorList>
    </citation>
    <scope>NUCLEOTIDE SEQUENCE</scope>
    <source>
        <strain evidence="2">LRZ-2</strain>
    </source>
</reference>
<dbReference type="AlphaFoldDB" id="A0A8A4Z7W3"/>
<dbReference type="Proteomes" id="UP000663937">
    <property type="component" value="Chromosome"/>
</dbReference>
<feature type="transmembrane region" description="Helical" evidence="1">
    <location>
        <begin position="60"/>
        <end position="80"/>
    </location>
</feature>
<keyword evidence="1" id="KW-0472">Membrane</keyword>
<dbReference type="RefSeq" id="WP_227422167.1">
    <property type="nucleotide sequence ID" value="NZ_CP071868.1"/>
</dbReference>
<evidence type="ECO:0000256" key="1">
    <source>
        <dbReference type="SAM" id="Phobius"/>
    </source>
</evidence>
<gene>
    <name evidence="2" type="ORF">J4E96_11035</name>
</gene>